<dbReference type="PROSITE" id="PS00018">
    <property type="entry name" value="EF_HAND_1"/>
    <property type="match status" value="1"/>
</dbReference>
<protein>
    <submittedName>
        <fullName evidence="4">Putative SUMO-1-specific cysteine protease</fullName>
    </submittedName>
</protein>
<dbReference type="GO" id="GO:0006508">
    <property type="term" value="P:proteolysis"/>
    <property type="evidence" value="ECO:0007669"/>
    <property type="project" value="UniProtKB-KW"/>
</dbReference>
<accession>A0A076FIA4</accession>
<dbReference type="InterPro" id="IPR018247">
    <property type="entry name" value="EF_Hand_1_Ca_BS"/>
</dbReference>
<evidence type="ECO:0000256" key="1">
    <source>
        <dbReference type="ARBA" id="ARBA00022670"/>
    </source>
</evidence>
<dbReference type="KEGG" id="vg:20041662"/>
<dbReference type="InterPro" id="IPR003653">
    <property type="entry name" value="Peptidase_C48_C"/>
</dbReference>
<dbReference type="Gene3D" id="3.40.395.10">
    <property type="entry name" value="Adenoviral Proteinase, Chain A"/>
    <property type="match status" value="1"/>
</dbReference>
<keyword evidence="2" id="KW-0378">Hydrolase</keyword>
<dbReference type="GeneID" id="20041662"/>
<dbReference type="Pfam" id="PF02902">
    <property type="entry name" value="Peptidase_C48"/>
    <property type="match status" value="1"/>
</dbReference>
<keyword evidence="5" id="KW-1185">Reference proteome</keyword>
<dbReference type="RefSeq" id="YP_009052144.1">
    <property type="nucleotide sequence ID" value="NC_024697.1"/>
</dbReference>
<reference evidence="4 5" key="1">
    <citation type="journal article" date="2014" name="Virology">
        <title>Genome of brown tide virus (AaV), the little giant of the Megaviridae, elucidates NCLDV genome expansion and host-virus coevolution.</title>
        <authorList>
            <person name="Moniruzzaman M."/>
            <person name="LeCleir G.R."/>
            <person name="Brown C.M."/>
            <person name="Gobler C.J."/>
            <person name="Bidle K.D."/>
            <person name="Wilson W.H."/>
            <person name="Wilhelm S.W."/>
        </authorList>
    </citation>
    <scope>NUCLEOTIDE SEQUENCE [LARGE SCALE GENOMIC DNA]</scope>
    <source>
        <strain evidence="4">BtV-01</strain>
    </source>
</reference>
<dbReference type="PROSITE" id="PS50600">
    <property type="entry name" value="ULP_PROTEASE"/>
    <property type="match status" value="1"/>
</dbReference>
<dbReference type="OrthoDB" id="19241at10239"/>
<evidence type="ECO:0000256" key="2">
    <source>
        <dbReference type="ARBA" id="ARBA00022801"/>
    </source>
</evidence>
<dbReference type="SUPFAM" id="SSF54001">
    <property type="entry name" value="Cysteine proteinases"/>
    <property type="match status" value="1"/>
</dbReference>
<feature type="domain" description="Ubiquitin-like protease family profile" evidence="3">
    <location>
        <begin position="1"/>
        <end position="176"/>
    </location>
</feature>
<evidence type="ECO:0000313" key="5">
    <source>
        <dbReference type="Proteomes" id="UP000028667"/>
    </source>
</evidence>
<dbReference type="Proteomes" id="UP000028667">
    <property type="component" value="Segment"/>
</dbReference>
<keyword evidence="1 4" id="KW-0645">Protease</keyword>
<evidence type="ECO:0000313" key="4">
    <source>
        <dbReference type="EMBL" id="AII17181.1"/>
    </source>
</evidence>
<organism evidence="4 5">
    <name type="scientific">Aureococcus anophagefferens virus</name>
    <dbReference type="NCBI Taxonomy" id="1474867"/>
    <lineage>
        <taxon>Viruses</taxon>
        <taxon>Varidnaviria</taxon>
        <taxon>Bamfordvirae</taxon>
        <taxon>Nucleocytoviricota</taxon>
        <taxon>Megaviricetes</taxon>
        <taxon>Imitervirales</taxon>
        <taxon>Schizomimiviridae</taxon>
        <taxon>Kratosvirus</taxon>
        <taxon>Kratosvirus quantuckense</taxon>
    </lineage>
</organism>
<gene>
    <name evidence="4" type="ORF">AaV_066</name>
</gene>
<evidence type="ECO:0000259" key="3">
    <source>
        <dbReference type="PROSITE" id="PS50600"/>
    </source>
</evidence>
<name>A0A076FIA4_9VIRU</name>
<sequence>MLKSRRIPKKNRKCKTKKQTKKSKWFKGEWLTDEEIYKALKEYEKCEEEFRIFFPQTIDFDKENLLGKCEFAGLCNFSYKKLKSKYNTVGAVLNTDTYEGEGIHWISLFMNLKKNKIYFFDSNGNEPPPELKKYLIKLKKQALKMNFDLKIYTNKIKHQYGHNECGMYAIHFIEEMLKDNKYYSYLQKNRVADSEMKKLRLKYFKKKIF</sequence>
<dbReference type="InterPro" id="IPR038765">
    <property type="entry name" value="Papain-like_cys_pep_sf"/>
</dbReference>
<dbReference type="EMBL" id="KJ645900">
    <property type="protein sequence ID" value="AII17181.1"/>
    <property type="molecule type" value="Genomic_DNA"/>
</dbReference>
<dbReference type="GO" id="GO:0008234">
    <property type="term" value="F:cysteine-type peptidase activity"/>
    <property type="evidence" value="ECO:0007669"/>
    <property type="project" value="InterPro"/>
</dbReference>
<proteinExistence type="predicted"/>